<comment type="caution">
    <text evidence="2">The sequence shown here is derived from an EMBL/GenBank/DDBJ whole genome shotgun (WGS) entry which is preliminary data.</text>
</comment>
<feature type="region of interest" description="Disordered" evidence="1">
    <location>
        <begin position="37"/>
        <end position="113"/>
    </location>
</feature>
<dbReference type="Proteomes" id="UP000791440">
    <property type="component" value="Unassembled WGS sequence"/>
</dbReference>
<keyword evidence="3" id="KW-1185">Reference proteome</keyword>
<organism evidence="2 3">
    <name type="scientific">Manduca sexta</name>
    <name type="common">Tobacco hawkmoth</name>
    <name type="synonym">Tobacco hornworm</name>
    <dbReference type="NCBI Taxonomy" id="7130"/>
    <lineage>
        <taxon>Eukaryota</taxon>
        <taxon>Metazoa</taxon>
        <taxon>Ecdysozoa</taxon>
        <taxon>Arthropoda</taxon>
        <taxon>Hexapoda</taxon>
        <taxon>Insecta</taxon>
        <taxon>Pterygota</taxon>
        <taxon>Neoptera</taxon>
        <taxon>Endopterygota</taxon>
        <taxon>Lepidoptera</taxon>
        <taxon>Glossata</taxon>
        <taxon>Ditrysia</taxon>
        <taxon>Bombycoidea</taxon>
        <taxon>Sphingidae</taxon>
        <taxon>Sphinginae</taxon>
        <taxon>Sphingini</taxon>
        <taxon>Manduca</taxon>
    </lineage>
</organism>
<reference evidence="2" key="1">
    <citation type="journal article" date="2016" name="Insect Biochem. Mol. Biol.">
        <title>Multifaceted biological insights from a draft genome sequence of the tobacco hornworm moth, Manduca sexta.</title>
        <authorList>
            <person name="Kanost M.R."/>
            <person name="Arrese E.L."/>
            <person name="Cao X."/>
            <person name="Chen Y.R."/>
            <person name="Chellapilla S."/>
            <person name="Goldsmith M.R."/>
            <person name="Grosse-Wilde E."/>
            <person name="Heckel D.G."/>
            <person name="Herndon N."/>
            <person name="Jiang H."/>
            <person name="Papanicolaou A."/>
            <person name="Qu J."/>
            <person name="Soulages J.L."/>
            <person name="Vogel H."/>
            <person name="Walters J."/>
            <person name="Waterhouse R.M."/>
            <person name="Ahn S.J."/>
            <person name="Almeida F.C."/>
            <person name="An C."/>
            <person name="Aqrawi P."/>
            <person name="Bretschneider A."/>
            <person name="Bryant W.B."/>
            <person name="Bucks S."/>
            <person name="Chao H."/>
            <person name="Chevignon G."/>
            <person name="Christen J.M."/>
            <person name="Clarke D.F."/>
            <person name="Dittmer N.T."/>
            <person name="Ferguson L.C.F."/>
            <person name="Garavelou S."/>
            <person name="Gordon K.H.J."/>
            <person name="Gunaratna R.T."/>
            <person name="Han Y."/>
            <person name="Hauser F."/>
            <person name="He Y."/>
            <person name="Heidel-Fischer H."/>
            <person name="Hirsh A."/>
            <person name="Hu Y."/>
            <person name="Jiang H."/>
            <person name="Kalra D."/>
            <person name="Klinner C."/>
            <person name="Konig C."/>
            <person name="Kovar C."/>
            <person name="Kroll A.R."/>
            <person name="Kuwar S.S."/>
            <person name="Lee S.L."/>
            <person name="Lehman R."/>
            <person name="Li K."/>
            <person name="Li Z."/>
            <person name="Liang H."/>
            <person name="Lovelace S."/>
            <person name="Lu Z."/>
            <person name="Mansfield J.H."/>
            <person name="McCulloch K.J."/>
            <person name="Mathew T."/>
            <person name="Morton B."/>
            <person name="Muzny D.M."/>
            <person name="Neunemann D."/>
            <person name="Ongeri F."/>
            <person name="Pauchet Y."/>
            <person name="Pu L.L."/>
            <person name="Pyrousis I."/>
            <person name="Rao X.J."/>
            <person name="Redding A."/>
            <person name="Roesel C."/>
            <person name="Sanchez-Gracia A."/>
            <person name="Schaack S."/>
            <person name="Shukla A."/>
            <person name="Tetreau G."/>
            <person name="Wang Y."/>
            <person name="Xiong G.H."/>
            <person name="Traut W."/>
            <person name="Walsh T.K."/>
            <person name="Worley K.C."/>
            <person name="Wu D."/>
            <person name="Wu W."/>
            <person name="Wu Y.Q."/>
            <person name="Zhang X."/>
            <person name="Zou Z."/>
            <person name="Zucker H."/>
            <person name="Briscoe A.D."/>
            <person name="Burmester T."/>
            <person name="Clem R.J."/>
            <person name="Feyereisen R."/>
            <person name="Grimmelikhuijzen C.J.P."/>
            <person name="Hamodrakas S.J."/>
            <person name="Hansson B.S."/>
            <person name="Huguet E."/>
            <person name="Jermiin L.S."/>
            <person name="Lan Q."/>
            <person name="Lehman H.K."/>
            <person name="Lorenzen M."/>
            <person name="Merzendorfer H."/>
            <person name="Michalopoulos I."/>
            <person name="Morton D.B."/>
            <person name="Muthukrishnan S."/>
            <person name="Oakeshott J.G."/>
            <person name="Palmer W."/>
            <person name="Park Y."/>
            <person name="Passarelli A.L."/>
            <person name="Rozas J."/>
            <person name="Schwartz L.M."/>
            <person name="Smith W."/>
            <person name="Southgate A."/>
            <person name="Vilcinskas A."/>
            <person name="Vogt R."/>
            <person name="Wang P."/>
            <person name="Werren J."/>
            <person name="Yu X.Q."/>
            <person name="Zhou J.J."/>
            <person name="Brown S.J."/>
            <person name="Scherer S.E."/>
            <person name="Richards S."/>
            <person name="Blissard G.W."/>
        </authorList>
    </citation>
    <scope>NUCLEOTIDE SEQUENCE</scope>
</reference>
<sequence>MTSDKPGTVIPLAGDKTSTPVDSNVTVLSWGHLKGDLFSGQKHKKKKPKNEVEKCSSESGEHFHNNNFPGTQGIPEALRAGKPVSSSEEVTPEYHRPKKHSKKKKRALRTSTRSYKTRFRTIKQSLIQKYQIDLNEYRERSNHLISRYLTQKEQGNLTKKLDDKHLHEELESKNDTTKKDYAGINMNRNITKEKTEEESQNIKLQYKNWRRKMGPQQNKLTVEVFGFVNMQTCKKVVENAMPEIYEISTFQPDL</sequence>
<feature type="compositionally biased region" description="Basic and acidic residues" evidence="1">
    <location>
        <begin position="49"/>
        <end position="64"/>
    </location>
</feature>
<dbReference type="EMBL" id="JH668288">
    <property type="protein sequence ID" value="KAG6441819.1"/>
    <property type="molecule type" value="Genomic_DNA"/>
</dbReference>
<gene>
    <name evidence="2" type="ORF">O3G_MSEX001965</name>
</gene>
<evidence type="ECO:0000313" key="2">
    <source>
        <dbReference type="EMBL" id="KAG6441819.1"/>
    </source>
</evidence>
<feature type="compositionally biased region" description="Basic residues" evidence="1">
    <location>
        <begin position="96"/>
        <end position="108"/>
    </location>
</feature>
<feature type="region of interest" description="Disordered" evidence="1">
    <location>
        <begin position="1"/>
        <end position="21"/>
    </location>
</feature>
<evidence type="ECO:0000313" key="3">
    <source>
        <dbReference type="Proteomes" id="UP000791440"/>
    </source>
</evidence>
<evidence type="ECO:0000256" key="1">
    <source>
        <dbReference type="SAM" id="MobiDB-lite"/>
    </source>
</evidence>
<dbReference type="AlphaFoldDB" id="A0A921YMA3"/>
<protein>
    <submittedName>
        <fullName evidence="2">Uncharacterized protein</fullName>
    </submittedName>
</protein>
<reference evidence="2" key="2">
    <citation type="submission" date="2020-12" db="EMBL/GenBank/DDBJ databases">
        <authorList>
            <person name="Kanost M."/>
        </authorList>
    </citation>
    <scope>NUCLEOTIDE SEQUENCE</scope>
</reference>
<proteinExistence type="predicted"/>
<accession>A0A921YMA3</accession>
<name>A0A921YMA3_MANSE</name>